<feature type="domain" description="AMP-dependent synthetase/ligase" evidence="1">
    <location>
        <begin position="50"/>
        <end position="228"/>
    </location>
</feature>
<comment type="caution">
    <text evidence="2">The sequence shown here is derived from an EMBL/GenBank/DDBJ whole genome shotgun (WGS) entry which is preliminary data.</text>
</comment>
<organism evidence="2 3">
    <name type="scientific">Luteococcus sanguinis</name>
    <dbReference type="NCBI Taxonomy" id="174038"/>
    <lineage>
        <taxon>Bacteria</taxon>
        <taxon>Bacillati</taxon>
        <taxon>Actinomycetota</taxon>
        <taxon>Actinomycetes</taxon>
        <taxon>Propionibacteriales</taxon>
        <taxon>Propionibacteriaceae</taxon>
        <taxon>Luteococcus</taxon>
    </lineage>
</organism>
<dbReference type="InterPro" id="IPR000873">
    <property type="entry name" value="AMP-dep_synth/lig_dom"/>
</dbReference>
<evidence type="ECO:0000313" key="3">
    <source>
        <dbReference type="Proteomes" id="UP001596266"/>
    </source>
</evidence>
<evidence type="ECO:0000313" key="2">
    <source>
        <dbReference type="EMBL" id="MFC6396304.1"/>
    </source>
</evidence>
<dbReference type="Gene3D" id="3.40.50.12780">
    <property type="entry name" value="N-terminal domain of ligase-like"/>
    <property type="match status" value="1"/>
</dbReference>
<dbReference type="SUPFAM" id="SSF56801">
    <property type="entry name" value="Acetyl-CoA synthetase-like"/>
    <property type="match status" value="1"/>
</dbReference>
<dbReference type="RefSeq" id="WP_343885060.1">
    <property type="nucleotide sequence ID" value="NZ_BAAAKI010000004.1"/>
</dbReference>
<proteinExistence type="predicted"/>
<reference evidence="3" key="1">
    <citation type="journal article" date="2019" name="Int. J. Syst. Evol. Microbiol.">
        <title>The Global Catalogue of Microorganisms (GCM) 10K type strain sequencing project: providing services to taxonomists for standard genome sequencing and annotation.</title>
        <authorList>
            <consortium name="The Broad Institute Genomics Platform"/>
            <consortium name="The Broad Institute Genome Sequencing Center for Infectious Disease"/>
            <person name="Wu L."/>
            <person name="Ma J."/>
        </authorList>
    </citation>
    <scope>NUCLEOTIDE SEQUENCE [LARGE SCALE GENOMIC DNA]</scope>
    <source>
        <strain evidence="3">CGMCC 1.15277</strain>
    </source>
</reference>
<accession>A0ABW1X0M0</accession>
<sequence>MRPTLCRPDEVATLLPAVIADEMVLAPLADDAARAVVLPDVDVEGIHGGVIVTTSGSSGKPKAVVLSSDSLRAAAASARERFDALGLGRITWTNALPDQYVAGLMVHVRALLEGTRVRVAAPRLGGLEPDPATANAISIVPTQLFRAMEESAVLERLARYDVVLLGGASVDPGLLERARGQGLRLVTTYGMSETCGGCVWDGEPLPGVDVELDDDGRIHLGGEMVFSGYRGRPDLTEEVLVEGRVRTQDRGAWLAGAEPRRLRVLGRMDDVMVSGAVNVDLAAVQRAVDALDGSAVCPGVVVALPDAEWGQRVTLVVTEHAHDLDWYQERLRADLSGAALPRRLERLDVLPLTTSGKIDRRAIVAALTDRRAGEN</sequence>
<dbReference type="InterPro" id="IPR045851">
    <property type="entry name" value="AMP-bd_C_sf"/>
</dbReference>
<protein>
    <submittedName>
        <fullName evidence="2">AMP-binding protein</fullName>
    </submittedName>
</protein>
<dbReference type="InterPro" id="IPR042099">
    <property type="entry name" value="ANL_N_sf"/>
</dbReference>
<dbReference type="InterPro" id="IPR050237">
    <property type="entry name" value="ATP-dep_AMP-bd_enzyme"/>
</dbReference>
<dbReference type="Pfam" id="PF00501">
    <property type="entry name" value="AMP-binding"/>
    <property type="match status" value="1"/>
</dbReference>
<keyword evidence="3" id="KW-1185">Reference proteome</keyword>
<dbReference type="EMBL" id="JBHSUA010000009">
    <property type="protein sequence ID" value="MFC6396304.1"/>
    <property type="molecule type" value="Genomic_DNA"/>
</dbReference>
<dbReference type="PANTHER" id="PTHR43767:SF1">
    <property type="entry name" value="NONRIBOSOMAL PEPTIDE SYNTHASE PES1 (EUROFUNG)-RELATED"/>
    <property type="match status" value="1"/>
</dbReference>
<evidence type="ECO:0000259" key="1">
    <source>
        <dbReference type="Pfam" id="PF00501"/>
    </source>
</evidence>
<dbReference type="Proteomes" id="UP001596266">
    <property type="component" value="Unassembled WGS sequence"/>
</dbReference>
<gene>
    <name evidence="2" type="ORF">ACFP57_04775</name>
</gene>
<dbReference type="PANTHER" id="PTHR43767">
    <property type="entry name" value="LONG-CHAIN-FATTY-ACID--COA LIGASE"/>
    <property type="match status" value="1"/>
</dbReference>
<dbReference type="Gene3D" id="3.30.300.30">
    <property type="match status" value="1"/>
</dbReference>
<name>A0ABW1X0M0_9ACTN</name>